<dbReference type="OrthoDB" id="10009339at2759"/>
<dbReference type="VEuPathDB" id="VectorBase:BGLAX_044440"/>
<evidence type="ECO:0000313" key="3">
    <source>
        <dbReference type="Proteomes" id="UP000076420"/>
    </source>
</evidence>
<protein>
    <submittedName>
        <fullName evidence="2">Uncharacterized protein</fullName>
    </submittedName>
</protein>
<proteinExistence type="predicted"/>
<accession>A0A2C9KM88</accession>
<keyword evidence="1" id="KW-1133">Transmembrane helix</keyword>
<evidence type="ECO:0000256" key="1">
    <source>
        <dbReference type="SAM" id="Phobius"/>
    </source>
</evidence>
<name>A0A2C9KM88_BIOGL</name>
<dbReference type="EnsemblMetazoa" id="BGLB021325-RA">
    <property type="protein sequence ID" value="BGLB021325-PA"/>
    <property type="gene ID" value="BGLB021325"/>
</dbReference>
<reference evidence="2" key="1">
    <citation type="submission" date="2020-05" db="UniProtKB">
        <authorList>
            <consortium name="EnsemblMetazoa"/>
        </authorList>
    </citation>
    <scope>IDENTIFICATION</scope>
    <source>
        <strain evidence="2">BB02</strain>
    </source>
</reference>
<dbReference type="Proteomes" id="UP000076420">
    <property type="component" value="Unassembled WGS sequence"/>
</dbReference>
<gene>
    <name evidence="2" type="primary">106058283</name>
</gene>
<dbReference type="VEuPathDB" id="VectorBase:BGLB021325"/>
<evidence type="ECO:0000313" key="2">
    <source>
        <dbReference type="EnsemblMetazoa" id="BGLB021325-PA"/>
    </source>
</evidence>
<keyword evidence="1" id="KW-0812">Transmembrane</keyword>
<dbReference type="AlphaFoldDB" id="A0A2C9KM88"/>
<organism evidence="2 3">
    <name type="scientific">Biomphalaria glabrata</name>
    <name type="common">Bloodfluke planorb</name>
    <name type="synonym">Freshwater snail</name>
    <dbReference type="NCBI Taxonomy" id="6526"/>
    <lineage>
        <taxon>Eukaryota</taxon>
        <taxon>Metazoa</taxon>
        <taxon>Spiralia</taxon>
        <taxon>Lophotrochozoa</taxon>
        <taxon>Mollusca</taxon>
        <taxon>Gastropoda</taxon>
        <taxon>Heterobranchia</taxon>
        <taxon>Euthyneura</taxon>
        <taxon>Panpulmonata</taxon>
        <taxon>Hygrophila</taxon>
        <taxon>Lymnaeoidea</taxon>
        <taxon>Planorbidae</taxon>
        <taxon>Biomphalaria</taxon>
    </lineage>
</organism>
<feature type="transmembrane region" description="Helical" evidence="1">
    <location>
        <begin position="15"/>
        <end position="36"/>
    </location>
</feature>
<keyword evidence="1" id="KW-0472">Membrane</keyword>
<sequence>MATKPCSFDRSSTQFLFNFSVYKYCVLILGVLLISYNCEVLSDNQWLDLPNHRAGRINIRNVDLDPSKRKINDVLTPDSKVTEYLTDTRQETANPSDIGGIIIQQASKDLSTRLRWLTNYEIGITDMQCGGAMPNTSPA</sequence>
<dbReference type="KEGG" id="bgt:106058283"/>